<sequence>MSQHTRYRVTAPLVLAHDEADRTHHHYYGAVISWLSPLERAHLLGQEQVEEIEEPVPPGVVPPAPATPAAPAAEAVRPPQVAPKDVWVDYAVAAHGLDRAAAEAMTKEALKALGH</sequence>
<accession>A0A164JVJ2</accession>
<feature type="region of interest" description="Disordered" evidence="1">
    <location>
        <begin position="53"/>
        <end position="75"/>
    </location>
</feature>
<dbReference type="EMBL" id="LWGR01000013">
    <property type="protein sequence ID" value="KZM70762.1"/>
    <property type="molecule type" value="Genomic_DNA"/>
</dbReference>
<dbReference type="RefSeq" id="WP_067594321.1">
    <property type="nucleotide sequence ID" value="NZ_JABMCZ010000003.1"/>
</dbReference>
<comment type="caution">
    <text evidence="2">The sequence shown here is derived from an EMBL/GenBank/DDBJ whole genome shotgun (WGS) entry which is preliminary data.</text>
</comment>
<dbReference type="Proteomes" id="UP000076512">
    <property type="component" value="Unassembled WGS sequence"/>
</dbReference>
<protein>
    <submittedName>
        <fullName evidence="2">Uncharacterized protein</fullName>
    </submittedName>
</protein>
<gene>
    <name evidence="2" type="ORF">AWN90_40085</name>
</gene>
<dbReference type="STRING" id="455432.AWN90_40085"/>
<dbReference type="OrthoDB" id="4737390at2"/>
<evidence type="ECO:0000256" key="1">
    <source>
        <dbReference type="SAM" id="MobiDB-lite"/>
    </source>
</evidence>
<organism evidence="2 3">
    <name type="scientific">Nocardia terpenica</name>
    <dbReference type="NCBI Taxonomy" id="455432"/>
    <lineage>
        <taxon>Bacteria</taxon>
        <taxon>Bacillati</taxon>
        <taxon>Actinomycetota</taxon>
        <taxon>Actinomycetes</taxon>
        <taxon>Mycobacteriales</taxon>
        <taxon>Nocardiaceae</taxon>
        <taxon>Nocardia</taxon>
    </lineage>
</organism>
<keyword evidence="3" id="KW-1185">Reference proteome</keyword>
<reference evidence="2 3" key="1">
    <citation type="submission" date="2016-04" db="EMBL/GenBank/DDBJ databases">
        <authorList>
            <person name="Evans L.H."/>
            <person name="Alamgir A."/>
            <person name="Owens N."/>
            <person name="Weber N.D."/>
            <person name="Virtaneva K."/>
            <person name="Barbian K."/>
            <person name="Babar A."/>
            <person name="Rosenke K."/>
        </authorList>
    </citation>
    <scope>NUCLEOTIDE SEQUENCE [LARGE SCALE GENOMIC DNA]</scope>
    <source>
        <strain evidence="2 3">IFM 0406</strain>
    </source>
</reference>
<feature type="compositionally biased region" description="Pro residues" evidence="1">
    <location>
        <begin position="55"/>
        <end position="68"/>
    </location>
</feature>
<evidence type="ECO:0000313" key="3">
    <source>
        <dbReference type="Proteomes" id="UP000076512"/>
    </source>
</evidence>
<evidence type="ECO:0000313" key="2">
    <source>
        <dbReference type="EMBL" id="KZM70762.1"/>
    </source>
</evidence>
<dbReference type="AlphaFoldDB" id="A0A164JVJ2"/>
<proteinExistence type="predicted"/>
<name>A0A164JVJ2_9NOCA</name>